<evidence type="ECO:0000313" key="4">
    <source>
        <dbReference type="Proteomes" id="UP000231693"/>
    </source>
</evidence>
<dbReference type="Proteomes" id="UP000231693">
    <property type="component" value="Unassembled WGS sequence"/>
</dbReference>
<dbReference type="EMBL" id="PGFE01000003">
    <property type="protein sequence ID" value="PJJ70317.1"/>
    <property type="molecule type" value="Genomic_DNA"/>
</dbReference>
<dbReference type="Pfam" id="PF14016">
    <property type="entry name" value="DUF4232"/>
    <property type="match status" value="1"/>
</dbReference>
<proteinExistence type="predicted"/>
<dbReference type="InterPro" id="IPR025326">
    <property type="entry name" value="DUF4232"/>
</dbReference>
<feature type="compositionally biased region" description="Low complexity" evidence="1">
    <location>
        <begin position="122"/>
        <end position="144"/>
    </location>
</feature>
<feature type="domain" description="DUF4232" evidence="2">
    <location>
        <begin position="407"/>
        <end position="545"/>
    </location>
</feature>
<organism evidence="3 4">
    <name type="scientific">Sediminihabitans luteus</name>
    <dbReference type="NCBI Taxonomy" id="1138585"/>
    <lineage>
        <taxon>Bacteria</taxon>
        <taxon>Bacillati</taxon>
        <taxon>Actinomycetota</taxon>
        <taxon>Actinomycetes</taxon>
        <taxon>Micrococcales</taxon>
        <taxon>Cellulomonadaceae</taxon>
        <taxon>Sediminihabitans</taxon>
    </lineage>
</organism>
<protein>
    <submittedName>
        <fullName evidence="3">Uncharacterized protein DUF4232</fullName>
    </submittedName>
</protein>
<accession>A0A2M9CEL6</accession>
<keyword evidence="4" id="KW-1185">Reference proteome</keyword>
<dbReference type="OrthoDB" id="5175658at2"/>
<sequence length="547" mass="55804">MPSRPRTARTAARRLDNHLDRQLDRRTAHRIGRRLDRRRGPTGDYPTDDYPTSDYPTDDYPTGDSPTGDSPAWSPRGRRARAPLAATLACALGVTLVACSPADDVPAAAAPLVELLEDVPGVDGVEVTTPTDTTGPTADPSPDGQADPATSDGTRVTFWVDVGPALDGDAATAAHAELVRAGGALAWDVWFQDGPRDGEVPARRSVHADATGIAPDAFRIAHSPGVVSATIDGPRSSVRTSYADQLVAIASGTTEGGTPLTDLGAAGDTLARGHGGAPSPTLLMMLAEVRDVPGFVGSAYDDAADPRGTGPDDVGHLVVVAADDASARAVADVLDQGGWAAATHPVAYVVQVGSTPPDLPGATPSAAEATDPASTGLASTADGVTGWVSTRDPAGTPASDPDTPCGSLTGHVTGQDSAMGRRWLTIVMTNDGQEPCELAAVPDLRFRTLAGELADVGRADEDAAFLGPDQPTTREAVSLAPGASTSLAITWRGGSTSLDPDVTVAIEVVPNPDAAPVVVPLTDPDHPGPATLDVVDGVTVTAGGWRP</sequence>
<comment type="caution">
    <text evidence="3">The sequence shown here is derived from an EMBL/GenBank/DDBJ whole genome shotgun (WGS) entry which is preliminary data.</text>
</comment>
<name>A0A2M9CEL6_9CELL</name>
<feature type="compositionally biased region" description="Low complexity" evidence="1">
    <location>
        <begin position="1"/>
        <end position="10"/>
    </location>
</feature>
<dbReference type="AlphaFoldDB" id="A0A2M9CEL6"/>
<dbReference type="RefSeq" id="WP_157802607.1">
    <property type="nucleotide sequence ID" value="NZ_BOOX01000001.1"/>
</dbReference>
<feature type="region of interest" description="Disordered" evidence="1">
    <location>
        <begin position="359"/>
        <end position="414"/>
    </location>
</feature>
<evidence type="ECO:0000313" key="3">
    <source>
        <dbReference type="EMBL" id="PJJ70317.1"/>
    </source>
</evidence>
<gene>
    <name evidence="3" type="ORF">CLV28_2149</name>
</gene>
<feature type="compositionally biased region" description="Basic residues" evidence="1">
    <location>
        <begin position="27"/>
        <end position="37"/>
    </location>
</feature>
<feature type="region of interest" description="Disordered" evidence="1">
    <location>
        <begin position="122"/>
        <end position="152"/>
    </location>
</feature>
<feature type="compositionally biased region" description="Low complexity" evidence="1">
    <location>
        <begin position="42"/>
        <end position="69"/>
    </location>
</feature>
<feature type="region of interest" description="Disordered" evidence="1">
    <location>
        <begin position="1"/>
        <end position="78"/>
    </location>
</feature>
<evidence type="ECO:0000256" key="1">
    <source>
        <dbReference type="SAM" id="MobiDB-lite"/>
    </source>
</evidence>
<feature type="compositionally biased region" description="Basic and acidic residues" evidence="1">
    <location>
        <begin position="13"/>
        <end position="26"/>
    </location>
</feature>
<evidence type="ECO:0000259" key="2">
    <source>
        <dbReference type="Pfam" id="PF14016"/>
    </source>
</evidence>
<reference evidence="3 4" key="1">
    <citation type="submission" date="2017-11" db="EMBL/GenBank/DDBJ databases">
        <title>Genomic Encyclopedia of Archaeal and Bacterial Type Strains, Phase II (KMG-II): From Individual Species to Whole Genera.</title>
        <authorList>
            <person name="Goeker M."/>
        </authorList>
    </citation>
    <scope>NUCLEOTIDE SEQUENCE [LARGE SCALE GENOMIC DNA]</scope>
    <source>
        <strain evidence="3 4">DSM 25478</strain>
    </source>
</reference>